<dbReference type="Proteomes" id="UP000634136">
    <property type="component" value="Unassembled WGS sequence"/>
</dbReference>
<evidence type="ECO:0000313" key="2">
    <source>
        <dbReference type="EMBL" id="KAF7838177.1"/>
    </source>
</evidence>
<dbReference type="EMBL" id="JAAIUW010000003">
    <property type="protein sequence ID" value="KAF7838177.1"/>
    <property type="molecule type" value="Genomic_DNA"/>
</dbReference>
<evidence type="ECO:0000256" key="1">
    <source>
        <dbReference type="SAM" id="MobiDB-lite"/>
    </source>
</evidence>
<gene>
    <name evidence="2" type="ORF">G2W53_006659</name>
</gene>
<protein>
    <submittedName>
        <fullName evidence="2">Uncharacterized protein</fullName>
    </submittedName>
</protein>
<evidence type="ECO:0000313" key="3">
    <source>
        <dbReference type="Proteomes" id="UP000634136"/>
    </source>
</evidence>
<organism evidence="2 3">
    <name type="scientific">Senna tora</name>
    <dbReference type="NCBI Taxonomy" id="362788"/>
    <lineage>
        <taxon>Eukaryota</taxon>
        <taxon>Viridiplantae</taxon>
        <taxon>Streptophyta</taxon>
        <taxon>Embryophyta</taxon>
        <taxon>Tracheophyta</taxon>
        <taxon>Spermatophyta</taxon>
        <taxon>Magnoliopsida</taxon>
        <taxon>eudicotyledons</taxon>
        <taxon>Gunneridae</taxon>
        <taxon>Pentapetalae</taxon>
        <taxon>rosids</taxon>
        <taxon>fabids</taxon>
        <taxon>Fabales</taxon>
        <taxon>Fabaceae</taxon>
        <taxon>Caesalpinioideae</taxon>
        <taxon>Cassia clade</taxon>
        <taxon>Senna</taxon>
    </lineage>
</organism>
<keyword evidence="3" id="KW-1185">Reference proteome</keyword>
<reference evidence="2" key="1">
    <citation type="submission" date="2020-09" db="EMBL/GenBank/DDBJ databases">
        <title>Genome-Enabled Discovery of Anthraquinone Biosynthesis in Senna tora.</title>
        <authorList>
            <person name="Kang S.-H."/>
            <person name="Pandey R.P."/>
            <person name="Lee C.-M."/>
            <person name="Sim J.-S."/>
            <person name="Jeong J.-T."/>
            <person name="Choi B.-S."/>
            <person name="Jung M."/>
            <person name="Ginzburg D."/>
            <person name="Zhao K."/>
            <person name="Won S.Y."/>
            <person name="Oh T.-J."/>
            <person name="Yu Y."/>
            <person name="Kim N.-H."/>
            <person name="Lee O.R."/>
            <person name="Lee T.-H."/>
            <person name="Bashyal P."/>
            <person name="Kim T.-S."/>
            <person name="Lee W.-H."/>
            <person name="Kawkins C."/>
            <person name="Kim C.-K."/>
            <person name="Kim J.S."/>
            <person name="Ahn B.O."/>
            <person name="Rhee S.Y."/>
            <person name="Sohng J.K."/>
        </authorList>
    </citation>
    <scope>NUCLEOTIDE SEQUENCE</scope>
    <source>
        <tissue evidence="2">Leaf</tissue>
    </source>
</reference>
<comment type="caution">
    <text evidence="2">The sequence shown here is derived from an EMBL/GenBank/DDBJ whole genome shotgun (WGS) entry which is preliminary data.</text>
</comment>
<dbReference type="AlphaFoldDB" id="A0A834X4D7"/>
<feature type="region of interest" description="Disordered" evidence="1">
    <location>
        <begin position="60"/>
        <end position="88"/>
    </location>
</feature>
<sequence>MAIWHAKLNNQWDPSPIPIPSKKITPKMQEAQDFKDISQLLMFLIALRLIPCFNMETTLNSTEAAESDTKRSSSTTKMMKTHTKQDGT</sequence>
<proteinExistence type="predicted"/>
<accession>A0A834X4D7</accession>
<name>A0A834X4D7_9FABA</name>